<keyword evidence="8" id="KW-1185">Reference proteome</keyword>
<comment type="caution">
    <text evidence="7">The sequence shown here is derived from an EMBL/GenBank/DDBJ whole genome shotgun (WGS) entry which is preliminary data.</text>
</comment>
<keyword evidence="2" id="KW-1003">Cell membrane</keyword>
<gene>
    <name evidence="7" type="ORF">A8806_103171</name>
</gene>
<feature type="transmembrane region" description="Helical" evidence="6">
    <location>
        <begin position="252"/>
        <end position="273"/>
    </location>
</feature>
<keyword evidence="3 6" id="KW-0812">Transmembrane</keyword>
<organism evidence="7 8">
    <name type="scientific">Faecalicatena orotica</name>
    <dbReference type="NCBI Taxonomy" id="1544"/>
    <lineage>
        <taxon>Bacteria</taxon>
        <taxon>Bacillati</taxon>
        <taxon>Bacillota</taxon>
        <taxon>Clostridia</taxon>
        <taxon>Lachnospirales</taxon>
        <taxon>Lachnospiraceae</taxon>
        <taxon>Faecalicatena</taxon>
    </lineage>
</organism>
<keyword evidence="5 6" id="KW-0472">Membrane</keyword>
<evidence type="ECO:0000256" key="3">
    <source>
        <dbReference type="ARBA" id="ARBA00022692"/>
    </source>
</evidence>
<reference evidence="7 8" key="1">
    <citation type="submission" date="2018-05" db="EMBL/GenBank/DDBJ databases">
        <title>The Hungate 1000. A catalogue of reference genomes from the rumen microbiome.</title>
        <authorList>
            <person name="Kelly W."/>
        </authorList>
    </citation>
    <scope>NUCLEOTIDE SEQUENCE [LARGE SCALE GENOMIC DNA]</scope>
    <source>
        <strain evidence="7 8">NLAE-zl-C242</strain>
    </source>
</reference>
<evidence type="ECO:0000313" key="7">
    <source>
        <dbReference type="EMBL" id="PWJ30767.1"/>
    </source>
</evidence>
<feature type="transmembrane region" description="Helical" evidence="6">
    <location>
        <begin position="354"/>
        <end position="375"/>
    </location>
</feature>
<feature type="transmembrane region" description="Helical" evidence="6">
    <location>
        <begin position="90"/>
        <end position="116"/>
    </location>
</feature>
<dbReference type="InterPro" id="IPR024923">
    <property type="entry name" value="PG_synth_SpoVB"/>
</dbReference>
<dbReference type="InterPro" id="IPR050833">
    <property type="entry name" value="Poly_Biosynth_Transport"/>
</dbReference>
<feature type="transmembrane region" description="Helical" evidence="6">
    <location>
        <begin position="481"/>
        <end position="502"/>
    </location>
</feature>
<sequence length="559" mass="60494">MAETHKNKKKKKDDFLMQGAILAAAAMLTKIIGVAYRIPLANILGDEGNGFYGYAFEVYSLALLLSSLSFPIVVSKLVSARMAMRQRRNAFRVFTCALAFSIVIGAVVALFIFFGADAISTHLMESPLSVYALKVLAPGLFIVSVMGVLRGYFQGLGTMVPTAVSQVIEQIINAVISLVGASVLFKIGAGAAEKNNEELLGPAYGAAGGTVGTIMGALAGLLFLLFALFAFKNVIRRQLKTDRTRRQESYSRILKILLLTMVPVIFSTAIYNINQLIDLTLFNKIMAAQGFSEKEYMALQGIYTGKYNTLINVPMAMANGLAASVIPSLTAAVPTGNKTLIHGKISQTIRFTMLVAIPCFVGFVVLASPLMVLLFNDSRKTPALLLSLGAVTVVFYCWSTVSNSILQGLDRISTPAKNAAISLVIHIAALLLMLVVFKWNIYALVGSNIVFAVCMCFLNARAIGKASGYKQEMERTFVKPLIAAVIMGIVTYAVHLVLAIVFPGRVVATMISVLAAVAVYAFSILKLGTLTEQDIKDLPQGYKLLRICRRFHLLPRKEG</sequence>
<feature type="transmembrane region" description="Helical" evidence="6">
    <location>
        <begin position="15"/>
        <end position="38"/>
    </location>
</feature>
<feature type="transmembrane region" description="Helical" evidence="6">
    <location>
        <begin position="441"/>
        <end position="460"/>
    </location>
</feature>
<dbReference type="GO" id="GO:0005886">
    <property type="term" value="C:plasma membrane"/>
    <property type="evidence" value="ECO:0007669"/>
    <property type="project" value="UniProtKB-SubCell"/>
</dbReference>
<feature type="transmembrane region" description="Helical" evidence="6">
    <location>
        <begin position="419"/>
        <end position="435"/>
    </location>
</feature>
<evidence type="ECO:0000256" key="1">
    <source>
        <dbReference type="ARBA" id="ARBA00004651"/>
    </source>
</evidence>
<dbReference type="PIRSF" id="PIRSF038958">
    <property type="entry name" value="PG_synth_SpoVB"/>
    <property type="match status" value="1"/>
</dbReference>
<feature type="transmembrane region" description="Helical" evidence="6">
    <location>
        <begin position="170"/>
        <end position="192"/>
    </location>
</feature>
<name>A0A2Y9C9S9_9FIRM</name>
<dbReference type="Pfam" id="PF01943">
    <property type="entry name" value="Polysacc_synt"/>
    <property type="match status" value="1"/>
</dbReference>
<dbReference type="AlphaFoldDB" id="A0A2Y9C9S9"/>
<dbReference type="OrthoDB" id="9775950at2"/>
<keyword evidence="4 6" id="KW-1133">Transmembrane helix</keyword>
<evidence type="ECO:0000256" key="6">
    <source>
        <dbReference type="SAM" id="Phobius"/>
    </source>
</evidence>
<evidence type="ECO:0000256" key="4">
    <source>
        <dbReference type="ARBA" id="ARBA00022989"/>
    </source>
</evidence>
<feature type="transmembrane region" description="Helical" evidence="6">
    <location>
        <begin position="381"/>
        <end position="398"/>
    </location>
</feature>
<feature type="transmembrane region" description="Helical" evidence="6">
    <location>
        <begin position="508"/>
        <end position="528"/>
    </location>
</feature>
<feature type="transmembrane region" description="Helical" evidence="6">
    <location>
        <begin position="58"/>
        <end position="78"/>
    </location>
</feature>
<evidence type="ECO:0000313" key="8">
    <source>
        <dbReference type="Proteomes" id="UP000245845"/>
    </source>
</evidence>
<evidence type="ECO:0000256" key="5">
    <source>
        <dbReference type="ARBA" id="ARBA00023136"/>
    </source>
</evidence>
<evidence type="ECO:0000256" key="2">
    <source>
        <dbReference type="ARBA" id="ARBA00022475"/>
    </source>
</evidence>
<protein>
    <submittedName>
        <fullName evidence="7">Stage V sporulation protein B</fullName>
    </submittedName>
</protein>
<dbReference type="PANTHER" id="PTHR30250">
    <property type="entry name" value="PST FAMILY PREDICTED COLANIC ACID TRANSPORTER"/>
    <property type="match status" value="1"/>
</dbReference>
<feature type="transmembrane region" description="Helical" evidence="6">
    <location>
        <begin position="204"/>
        <end position="231"/>
    </location>
</feature>
<dbReference type="CDD" id="cd13124">
    <property type="entry name" value="MATE_SpoVB_like"/>
    <property type="match status" value="1"/>
</dbReference>
<feature type="transmembrane region" description="Helical" evidence="6">
    <location>
        <begin position="313"/>
        <end position="333"/>
    </location>
</feature>
<dbReference type="EMBL" id="QGDL01000003">
    <property type="protein sequence ID" value="PWJ30767.1"/>
    <property type="molecule type" value="Genomic_DNA"/>
</dbReference>
<accession>A0A2Y9C9S9</accession>
<dbReference type="InterPro" id="IPR002797">
    <property type="entry name" value="Polysacc_synth"/>
</dbReference>
<proteinExistence type="predicted"/>
<feature type="transmembrane region" description="Helical" evidence="6">
    <location>
        <begin position="128"/>
        <end position="149"/>
    </location>
</feature>
<dbReference type="PANTHER" id="PTHR30250:SF21">
    <property type="entry name" value="LIPID II FLIPPASE MURJ"/>
    <property type="match status" value="1"/>
</dbReference>
<dbReference type="RefSeq" id="WP_109730399.1">
    <property type="nucleotide sequence ID" value="NZ_BAAACK010000004.1"/>
</dbReference>
<comment type="subcellular location">
    <subcellularLocation>
        <location evidence="1">Cell membrane</location>
        <topology evidence="1">Multi-pass membrane protein</topology>
    </subcellularLocation>
</comment>
<dbReference type="Proteomes" id="UP000245845">
    <property type="component" value="Unassembled WGS sequence"/>
</dbReference>